<organism evidence="2 3">
    <name type="scientific">Pelomonas aquatica</name>
    <dbReference type="NCBI Taxonomy" id="431058"/>
    <lineage>
        <taxon>Bacteria</taxon>
        <taxon>Pseudomonadati</taxon>
        <taxon>Pseudomonadota</taxon>
        <taxon>Betaproteobacteria</taxon>
        <taxon>Burkholderiales</taxon>
        <taxon>Sphaerotilaceae</taxon>
        <taxon>Roseateles</taxon>
    </lineage>
</organism>
<proteinExistence type="predicted"/>
<dbReference type="GO" id="GO:0004568">
    <property type="term" value="F:chitinase activity"/>
    <property type="evidence" value="ECO:0007669"/>
    <property type="project" value="InterPro"/>
</dbReference>
<keyword evidence="3" id="KW-1185">Reference proteome</keyword>
<gene>
    <name evidence="2" type="ORF">EXJ73_02555</name>
</gene>
<dbReference type="AlphaFoldDB" id="A0A9X4LEL7"/>
<comment type="caution">
    <text evidence="2">The sequence shown here is derived from an EMBL/GenBank/DDBJ whole genome shotgun (WGS) entry which is preliminary data.</text>
</comment>
<dbReference type="EMBL" id="SGUG01000003">
    <property type="protein sequence ID" value="MDG0861354.1"/>
    <property type="molecule type" value="Genomic_DNA"/>
</dbReference>
<protein>
    <recommendedName>
        <fullName evidence="1">Glycoside hydrolase family 19 catalytic domain-containing protein</fullName>
    </recommendedName>
</protein>
<dbReference type="InterPro" id="IPR000726">
    <property type="entry name" value="Glyco_hydro_19_cat"/>
</dbReference>
<reference evidence="2" key="1">
    <citation type="submission" date="2019-02" db="EMBL/GenBank/DDBJ databases">
        <title>Draft genome of the type strain Pelomonas aquatica CCUG 52575T.</title>
        <authorList>
            <person name="Gomila M."/>
            <person name="Lalucat J."/>
        </authorList>
    </citation>
    <scope>NUCLEOTIDE SEQUENCE</scope>
    <source>
        <strain evidence="2">CCUG 52575</strain>
    </source>
</reference>
<dbReference type="PANTHER" id="PTHR34408:SF1">
    <property type="entry name" value="GLYCOSYL HYDROLASE FAMILY 19 DOMAIN-CONTAINING PROTEIN HI_1415"/>
    <property type="match status" value="1"/>
</dbReference>
<dbReference type="InterPro" id="IPR023346">
    <property type="entry name" value="Lysozyme-like_dom_sf"/>
</dbReference>
<feature type="domain" description="Glycoside hydrolase family 19 catalytic" evidence="1">
    <location>
        <begin position="50"/>
        <end position="103"/>
    </location>
</feature>
<dbReference type="Gene3D" id="1.10.530.10">
    <property type="match status" value="1"/>
</dbReference>
<sequence length="145" mass="15465">MAGDPARLDSLFSAVQGLDDARGLIAQGAAAIANRVYAGRLGNGPASSGDGWRFRGSGYLQLTGRSNYDQIGRLLGLDLVGHPEWVRDPASAARVALQFWDSRGCNQLADADDVRGITRLINGPALAGLNERFAATARAREVWRT</sequence>
<evidence type="ECO:0000313" key="3">
    <source>
        <dbReference type="Proteomes" id="UP001152766"/>
    </source>
</evidence>
<dbReference type="SUPFAM" id="SSF53955">
    <property type="entry name" value="Lysozyme-like"/>
    <property type="match status" value="1"/>
</dbReference>
<dbReference type="Proteomes" id="UP001152766">
    <property type="component" value="Unassembled WGS sequence"/>
</dbReference>
<accession>A0A9X4LEL7</accession>
<dbReference type="InterPro" id="IPR052354">
    <property type="entry name" value="Cell_Wall_Dynamics_Protein"/>
</dbReference>
<dbReference type="PANTHER" id="PTHR34408">
    <property type="entry name" value="FAMILY PROTEIN, PUTATIVE-RELATED"/>
    <property type="match status" value="1"/>
</dbReference>
<evidence type="ECO:0000313" key="2">
    <source>
        <dbReference type="EMBL" id="MDG0861354.1"/>
    </source>
</evidence>
<name>A0A9X4LEL7_9BURK</name>
<dbReference type="Pfam" id="PF00182">
    <property type="entry name" value="Glyco_hydro_19"/>
    <property type="match status" value="1"/>
</dbReference>
<dbReference type="GO" id="GO:0006032">
    <property type="term" value="P:chitin catabolic process"/>
    <property type="evidence" value="ECO:0007669"/>
    <property type="project" value="InterPro"/>
</dbReference>
<dbReference type="GO" id="GO:0016998">
    <property type="term" value="P:cell wall macromolecule catabolic process"/>
    <property type="evidence" value="ECO:0007669"/>
    <property type="project" value="InterPro"/>
</dbReference>
<evidence type="ECO:0000259" key="1">
    <source>
        <dbReference type="Pfam" id="PF00182"/>
    </source>
</evidence>